<reference evidence="1 2" key="1">
    <citation type="journal article" date="2016" name="Nat. Commun.">
        <title>Thousands of microbial genomes shed light on interconnected biogeochemical processes in an aquifer system.</title>
        <authorList>
            <person name="Anantharaman K."/>
            <person name="Brown C.T."/>
            <person name="Hug L.A."/>
            <person name="Sharon I."/>
            <person name="Castelle C.J."/>
            <person name="Probst A.J."/>
            <person name="Thomas B.C."/>
            <person name="Singh A."/>
            <person name="Wilkins M.J."/>
            <person name="Karaoz U."/>
            <person name="Brodie E.L."/>
            <person name="Williams K.H."/>
            <person name="Hubbard S.S."/>
            <person name="Banfield J.F."/>
        </authorList>
    </citation>
    <scope>NUCLEOTIDE SEQUENCE [LARGE SCALE GENOMIC DNA]</scope>
</reference>
<gene>
    <name evidence="1" type="ORF">A3H64_03040</name>
</gene>
<organism evidence="1 2">
    <name type="scientific">Candidatus Ryanbacteria bacterium RIFCSPLOWO2_02_FULL_45_11c</name>
    <dbReference type="NCBI Taxonomy" id="1802128"/>
    <lineage>
        <taxon>Bacteria</taxon>
        <taxon>Candidatus Ryaniibacteriota</taxon>
    </lineage>
</organism>
<name>A0A1G2H2W4_9BACT</name>
<dbReference type="AlphaFoldDB" id="A0A1G2H2W4"/>
<evidence type="ECO:0000313" key="1">
    <source>
        <dbReference type="EMBL" id="OGZ56689.1"/>
    </source>
</evidence>
<comment type="caution">
    <text evidence="1">The sequence shown here is derived from an EMBL/GenBank/DDBJ whole genome shotgun (WGS) entry which is preliminary data.</text>
</comment>
<evidence type="ECO:0000313" key="2">
    <source>
        <dbReference type="Proteomes" id="UP000178186"/>
    </source>
</evidence>
<sequence>MKKVSKEALAFKLLNELRPGCYTLEEVYSKFPKDKPKKIVSTLEDLSPLCKVNTEFSFVVRRSPRLF</sequence>
<protein>
    <submittedName>
        <fullName evidence="1">Uncharacterized protein</fullName>
    </submittedName>
</protein>
<proteinExistence type="predicted"/>
<dbReference type="EMBL" id="MHNY01000006">
    <property type="protein sequence ID" value="OGZ56689.1"/>
    <property type="molecule type" value="Genomic_DNA"/>
</dbReference>
<accession>A0A1G2H2W4</accession>
<dbReference type="Proteomes" id="UP000178186">
    <property type="component" value="Unassembled WGS sequence"/>
</dbReference>